<dbReference type="GO" id="GO:0016973">
    <property type="term" value="P:poly(A)+ mRNA export from nucleus"/>
    <property type="evidence" value="ECO:0007669"/>
    <property type="project" value="TreeGrafter"/>
</dbReference>
<feature type="compositionally biased region" description="Basic and acidic residues" evidence="3">
    <location>
        <begin position="238"/>
        <end position="253"/>
    </location>
</feature>
<name>A0A9W8EE28_9FUNG</name>
<dbReference type="Pfam" id="PF02037">
    <property type="entry name" value="SAP"/>
    <property type="match status" value="1"/>
</dbReference>
<feature type="compositionally biased region" description="Polar residues" evidence="3">
    <location>
        <begin position="208"/>
        <end position="217"/>
    </location>
</feature>
<feature type="region of interest" description="Disordered" evidence="3">
    <location>
        <begin position="115"/>
        <end position="142"/>
    </location>
</feature>
<evidence type="ECO:0000256" key="2">
    <source>
        <dbReference type="ARBA" id="ARBA00046328"/>
    </source>
</evidence>
<dbReference type="Gene3D" id="1.10.720.30">
    <property type="entry name" value="SAP domain"/>
    <property type="match status" value="1"/>
</dbReference>
<organism evidence="5 6">
    <name type="scientific">Dimargaris verticillata</name>
    <dbReference type="NCBI Taxonomy" id="2761393"/>
    <lineage>
        <taxon>Eukaryota</taxon>
        <taxon>Fungi</taxon>
        <taxon>Fungi incertae sedis</taxon>
        <taxon>Zoopagomycota</taxon>
        <taxon>Kickxellomycotina</taxon>
        <taxon>Dimargaritomycetes</taxon>
        <taxon>Dimargaritales</taxon>
        <taxon>Dimargaritaceae</taxon>
        <taxon>Dimargaris</taxon>
    </lineage>
</organism>
<dbReference type="InterPro" id="IPR003034">
    <property type="entry name" value="SAP_dom"/>
</dbReference>
<feature type="region of interest" description="Disordered" evidence="3">
    <location>
        <begin position="176"/>
        <end position="270"/>
    </location>
</feature>
<feature type="compositionally biased region" description="Polar residues" evidence="3">
    <location>
        <begin position="118"/>
        <end position="140"/>
    </location>
</feature>
<dbReference type="AlphaFoldDB" id="A0A9W8EE28"/>
<dbReference type="EMBL" id="JANBQB010000045">
    <property type="protein sequence ID" value="KAJ1983675.1"/>
    <property type="molecule type" value="Genomic_DNA"/>
</dbReference>
<evidence type="ECO:0000256" key="3">
    <source>
        <dbReference type="SAM" id="MobiDB-lite"/>
    </source>
</evidence>
<dbReference type="GO" id="GO:0005634">
    <property type="term" value="C:nucleus"/>
    <property type="evidence" value="ECO:0007669"/>
    <property type="project" value="TreeGrafter"/>
</dbReference>
<sequence>MPSSTPSAPLVPSALKVADLRKALSSRGYPTKGLKKELIERLEEVLAKEQSGTANQTKTPPASASPSLPSPKTLPEPTPAAQAKPDPTQALSPAAALVALATQACSTSHTVVAPVATGQPNQAPGSKTASTHGPTSTPSDIQPILIESPQASPQTDIPDSVEMQADVEHIQAIRLPPVSNYTKTEPVLAEVPQSLDIGQQEPVAGPTIDTQTATPSPKHSLPVVKGHSDRKRPASPLEKGESSPKRLCDHKESPITVVPAERRDSEEPAP</sequence>
<feature type="non-terminal residue" evidence="5">
    <location>
        <position position="270"/>
    </location>
</feature>
<comment type="caution">
    <text evidence="5">The sequence shown here is derived from an EMBL/GenBank/DDBJ whole genome shotgun (WGS) entry which is preliminary data.</text>
</comment>
<keyword evidence="6" id="KW-1185">Reference proteome</keyword>
<dbReference type="PANTHER" id="PTHR46551:SF1">
    <property type="entry name" value="SAP DOMAIN-CONTAINING RIBONUCLEOPROTEIN"/>
    <property type="match status" value="1"/>
</dbReference>
<dbReference type="SUPFAM" id="SSF68906">
    <property type="entry name" value="SAP domain"/>
    <property type="match status" value="1"/>
</dbReference>
<feature type="compositionally biased region" description="Basic and acidic residues" evidence="3">
    <location>
        <begin position="260"/>
        <end position="270"/>
    </location>
</feature>
<gene>
    <name evidence="5" type="ORF">H4R34_001146</name>
</gene>
<feature type="compositionally biased region" description="Low complexity" evidence="3">
    <location>
        <begin position="57"/>
        <end position="67"/>
    </location>
</feature>
<dbReference type="SMART" id="SM00513">
    <property type="entry name" value="SAP"/>
    <property type="match status" value="1"/>
</dbReference>
<dbReference type="InterPro" id="IPR036361">
    <property type="entry name" value="SAP_dom_sf"/>
</dbReference>
<feature type="region of interest" description="Disordered" evidence="3">
    <location>
        <begin position="47"/>
        <end position="89"/>
    </location>
</feature>
<comment type="similarity">
    <text evidence="2">Belongs to the SAP domain-containing ribonucleoprotein family.</text>
</comment>
<keyword evidence="1" id="KW-0597">Phosphoprotein</keyword>
<dbReference type="PROSITE" id="PS50800">
    <property type="entry name" value="SAP"/>
    <property type="match status" value="1"/>
</dbReference>
<evidence type="ECO:0000256" key="1">
    <source>
        <dbReference type="ARBA" id="ARBA00022553"/>
    </source>
</evidence>
<feature type="compositionally biased region" description="Pro residues" evidence="3">
    <location>
        <begin position="68"/>
        <end position="78"/>
    </location>
</feature>
<reference evidence="5" key="1">
    <citation type="submission" date="2022-07" db="EMBL/GenBank/DDBJ databases">
        <title>Phylogenomic reconstructions and comparative analyses of Kickxellomycotina fungi.</title>
        <authorList>
            <person name="Reynolds N.K."/>
            <person name="Stajich J.E."/>
            <person name="Barry K."/>
            <person name="Grigoriev I.V."/>
            <person name="Crous P."/>
            <person name="Smith M.E."/>
        </authorList>
    </citation>
    <scope>NUCLEOTIDE SEQUENCE</scope>
    <source>
        <strain evidence="5">RSA 567</strain>
    </source>
</reference>
<dbReference type="InterPro" id="IPR052240">
    <property type="entry name" value="SAP_domain_ribonucleoprotein"/>
</dbReference>
<protein>
    <recommendedName>
        <fullName evidence="4">SAP domain-containing protein</fullName>
    </recommendedName>
</protein>
<dbReference type="Proteomes" id="UP001151582">
    <property type="component" value="Unassembled WGS sequence"/>
</dbReference>
<evidence type="ECO:0000259" key="4">
    <source>
        <dbReference type="PROSITE" id="PS50800"/>
    </source>
</evidence>
<feature type="domain" description="SAP" evidence="4">
    <location>
        <begin position="12"/>
        <end position="46"/>
    </location>
</feature>
<dbReference type="PANTHER" id="PTHR46551">
    <property type="entry name" value="SAP DOMAIN-CONTAINING RIBONUCLEOPROTEIN"/>
    <property type="match status" value="1"/>
</dbReference>
<evidence type="ECO:0000313" key="5">
    <source>
        <dbReference type="EMBL" id="KAJ1983675.1"/>
    </source>
</evidence>
<proteinExistence type="inferred from homology"/>
<dbReference type="OrthoDB" id="445357at2759"/>
<evidence type="ECO:0000313" key="6">
    <source>
        <dbReference type="Proteomes" id="UP001151582"/>
    </source>
</evidence>
<accession>A0A9W8EE28</accession>